<dbReference type="Pfam" id="PF01583">
    <property type="entry name" value="APS_kinase"/>
    <property type="match status" value="1"/>
</dbReference>
<dbReference type="AlphaFoldDB" id="A0A7S8IXW8"/>
<evidence type="ECO:0000256" key="1">
    <source>
        <dbReference type="ARBA" id="ARBA00022679"/>
    </source>
</evidence>
<dbReference type="CDD" id="cd02027">
    <property type="entry name" value="APSK"/>
    <property type="match status" value="1"/>
</dbReference>
<dbReference type="PANTHER" id="PTHR42700:SF1">
    <property type="entry name" value="SULFATE ADENYLYLTRANSFERASE"/>
    <property type="match status" value="1"/>
</dbReference>
<evidence type="ECO:0000256" key="2">
    <source>
        <dbReference type="SAM" id="MobiDB-lite"/>
    </source>
</evidence>
<proteinExistence type="predicted"/>
<gene>
    <name evidence="4" type="ORF">Nkreftii_000325</name>
</gene>
<evidence type="ECO:0000313" key="4">
    <source>
        <dbReference type="EMBL" id="QPD02551.1"/>
    </source>
</evidence>
<dbReference type="InterPro" id="IPR059117">
    <property type="entry name" value="APS_kinase_dom"/>
</dbReference>
<dbReference type="GO" id="GO:0005524">
    <property type="term" value="F:ATP binding"/>
    <property type="evidence" value="ECO:0007669"/>
    <property type="project" value="InterPro"/>
</dbReference>
<dbReference type="SUPFAM" id="SSF52540">
    <property type="entry name" value="P-loop containing nucleoside triphosphate hydrolases"/>
    <property type="match status" value="1"/>
</dbReference>
<dbReference type="GO" id="GO:0004020">
    <property type="term" value="F:adenylylsulfate kinase activity"/>
    <property type="evidence" value="ECO:0007669"/>
    <property type="project" value="UniProtKB-EC"/>
</dbReference>
<sequence length="188" mass="20897">MTTGDSSNACAMWLTGLPASGKSTLARELITQLETWGCTIEVLESDAIRRVLTPHPTYAQAERDLFYRAIAFMGAKLVSHGITVIFDATANRRAYRDFARSLIPRFIEVAVECPLELAMQRDYKGTYRRGQRGESSTVPGLQDPYESPLNPEVRIDTTKVSVKDAAGKVLELVKEKFKADATHGRFLV</sequence>
<protein>
    <submittedName>
        <fullName evidence="4">Putative adenylyl-sulfate kinase</fullName>
        <ecNumber evidence="4">2.7.1.25</ecNumber>
    </submittedName>
</protein>
<dbReference type="GO" id="GO:0005737">
    <property type="term" value="C:cytoplasm"/>
    <property type="evidence" value="ECO:0007669"/>
    <property type="project" value="TreeGrafter"/>
</dbReference>
<dbReference type="GO" id="GO:0010134">
    <property type="term" value="P:sulfate assimilation via adenylyl sulfate reduction"/>
    <property type="evidence" value="ECO:0007669"/>
    <property type="project" value="TreeGrafter"/>
</dbReference>
<accession>A0A7S8IXW8</accession>
<dbReference type="PANTHER" id="PTHR42700">
    <property type="entry name" value="SULFATE ADENYLYLTRANSFERASE"/>
    <property type="match status" value="1"/>
</dbReference>
<dbReference type="Proteomes" id="UP000593737">
    <property type="component" value="Chromosome"/>
</dbReference>
<reference evidence="4 5" key="1">
    <citation type="journal article" date="2020" name="ISME J.">
        <title>Enrichment and physiological characterization of a novel comammox Nitrospira indicates ammonium inhibition of complete nitrification.</title>
        <authorList>
            <person name="Sakoula D."/>
            <person name="Koch H."/>
            <person name="Frank J."/>
            <person name="Jetten M.S.M."/>
            <person name="van Kessel M.A.H.J."/>
            <person name="Lucker S."/>
        </authorList>
    </citation>
    <scope>NUCLEOTIDE SEQUENCE [LARGE SCALE GENOMIC DNA]</scope>
    <source>
        <strain evidence="4">Comreactor17</strain>
    </source>
</reference>
<organism evidence="4 5">
    <name type="scientific">Candidatus Nitrospira kreftii</name>
    <dbReference type="NCBI Taxonomy" id="2652173"/>
    <lineage>
        <taxon>Bacteria</taxon>
        <taxon>Pseudomonadati</taxon>
        <taxon>Nitrospirota</taxon>
        <taxon>Nitrospiria</taxon>
        <taxon>Nitrospirales</taxon>
        <taxon>Nitrospiraceae</taxon>
        <taxon>Nitrospira</taxon>
    </lineage>
</organism>
<dbReference type="InterPro" id="IPR027417">
    <property type="entry name" value="P-loop_NTPase"/>
</dbReference>
<keyword evidence="1 4" id="KW-0808">Transferase</keyword>
<evidence type="ECO:0000259" key="3">
    <source>
        <dbReference type="Pfam" id="PF01583"/>
    </source>
</evidence>
<dbReference type="GO" id="GO:0004781">
    <property type="term" value="F:sulfate adenylyltransferase (ATP) activity"/>
    <property type="evidence" value="ECO:0007669"/>
    <property type="project" value="TreeGrafter"/>
</dbReference>
<keyword evidence="4" id="KW-0418">Kinase</keyword>
<evidence type="ECO:0000313" key="5">
    <source>
        <dbReference type="Proteomes" id="UP000593737"/>
    </source>
</evidence>
<dbReference type="Gene3D" id="3.40.50.300">
    <property type="entry name" value="P-loop containing nucleotide triphosphate hydrolases"/>
    <property type="match status" value="1"/>
</dbReference>
<dbReference type="GO" id="GO:0019379">
    <property type="term" value="P:sulfate assimilation, phosphoadenylyl sulfate reduction by phosphoadenylyl-sulfate reductase (thioredoxin)"/>
    <property type="evidence" value="ECO:0007669"/>
    <property type="project" value="TreeGrafter"/>
</dbReference>
<dbReference type="KEGG" id="nkf:Nkreftii_000325"/>
<feature type="region of interest" description="Disordered" evidence="2">
    <location>
        <begin position="126"/>
        <end position="149"/>
    </location>
</feature>
<name>A0A7S8IXW8_9BACT</name>
<dbReference type="EMBL" id="CP047423">
    <property type="protein sequence ID" value="QPD02551.1"/>
    <property type="molecule type" value="Genomic_DNA"/>
</dbReference>
<dbReference type="InterPro" id="IPR050512">
    <property type="entry name" value="Sulf_AdTrans/APS_kinase"/>
</dbReference>
<feature type="domain" description="APS kinase" evidence="3">
    <location>
        <begin position="9"/>
        <end position="156"/>
    </location>
</feature>
<dbReference type="EC" id="2.7.1.25" evidence="4"/>